<feature type="region of interest" description="Disordered" evidence="1">
    <location>
        <begin position="35"/>
        <end position="84"/>
    </location>
</feature>
<evidence type="ECO:0000256" key="1">
    <source>
        <dbReference type="SAM" id="MobiDB-lite"/>
    </source>
</evidence>
<comment type="caution">
    <text evidence="2">The sequence shown here is derived from an EMBL/GenBank/DDBJ whole genome shotgun (WGS) entry which is preliminary data.</text>
</comment>
<accession>A0ABN9TTI3</accession>
<reference evidence="2" key="1">
    <citation type="submission" date="2023-10" db="EMBL/GenBank/DDBJ databases">
        <authorList>
            <person name="Chen Y."/>
            <person name="Shah S."/>
            <person name="Dougan E. K."/>
            <person name="Thang M."/>
            <person name="Chan C."/>
        </authorList>
    </citation>
    <scope>NUCLEOTIDE SEQUENCE [LARGE SCALE GENOMIC DNA]</scope>
</reference>
<protein>
    <recommendedName>
        <fullName evidence="4">Reverse transcriptase domain-containing protein</fullName>
    </recommendedName>
</protein>
<dbReference type="Proteomes" id="UP001189429">
    <property type="component" value="Unassembled WGS sequence"/>
</dbReference>
<name>A0ABN9TTI3_9DINO</name>
<keyword evidence="3" id="KW-1185">Reference proteome</keyword>
<evidence type="ECO:0008006" key="4">
    <source>
        <dbReference type="Google" id="ProtNLM"/>
    </source>
</evidence>
<proteinExistence type="predicted"/>
<dbReference type="EMBL" id="CAUYUJ010015069">
    <property type="protein sequence ID" value="CAK0849528.1"/>
    <property type="molecule type" value="Genomic_DNA"/>
</dbReference>
<gene>
    <name evidence="2" type="ORF">PCOR1329_LOCUS42203</name>
</gene>
<evidence type="ECO:0000313" key="3">
    <source>
        <dbReference type="Proteomes" id="UP001189429"/>
    </source>
</evidence>
<feature type="compositionally biased region" description="Low complexity" evidence="1">
    <location>
        <begin position="68"/>
        <end position="82"/>
    </location>
</feature>
<evidence type="ECO:0000313" key="2">
    <source>
        <dbReference type="EMBL" id="CAK0849528.1"/>
    </source>
</evidence>
<sequence length="229" mass="24359">MCRLPPSRRCEALSADNSACYVCFSLCIGDSEAPDGPAAAPRPLPARPGGQRGCARRTSSGRPGARFAVGPTAPTAPLGAPHAARRRLGPLAARRHRRRPRSFWSPLCRRRRAGRCLPARRRLPLRAPAAVVSDFQAAFPSLARGFLARAPRRLGLPPSARIAVEGLCWGRGCRLAVGGRLHQGFQIQAGVRQGCPLLLALLFAVVVDPSLRRLGGALITFSSSAGLRG</sequence>
<organism evidence="2 3">
    <name type="scientific">Prorocentrum cordatum</name>
    <dbReference type="NCBI Taxonomy" id="2364126"/>
    <lineage>
        <taxon>Eukaryota</taxon>
        <taxon>Sar</taxon>
        <taxon>Alveolata</taxon>
        <taxon>Dinophyceae</taxon>
        <taxon>Prorocentrales</taxon>
        <taxon>Prorocentraceae</taxon>
        <taxon>Prorocentrum</taxon>
    </lineage>
</organism>